<evidence type="ECO:0000313" key="3">
    <source>
        <dbReference type="Proteomes" id="UP000249789"/>
    </source>
</evidence>
<dbReference type="AlphaFoldDB" id="A0A8G1RI77"/>
<protein>
    <submittedName>
        <fullName evidence="2">Uncharacterized protein</fullName>
    </submittedName>
</protein>
<dbReference type="GeneID" id="63857534"/>
<dbReference type="EMBL" id="KZ824693">
    <property type="protein sequence ID" value="RAK72593.1"/>
    <property type="molecule type" value="Genomic_DNA"/>
</dbReference>
<reference evidence="2 3" key="1">
    <citation type="submission" date="2018-02" db="EMBL/GenBank/DDBJ databases">
        <title>The genomes of Aspergillus section Nigri reveals drivers in fungal speciation.</title>
        <authorList>
            <consortium name="DOE Joint Genome Institute"/>
            <person name="Vesth T.C."/>
            <person name="Nybo J."/>
            <person name="Theobald S."/>
            <person name="Brandl J."/>
            <person name="Frisvad J.C."/>
            <person name="Nielsen K.F."/>
            <person name="Lyhne E.K."/>
            <person name="Kogle M.E."/>
            <person name="Kuo A."/>
            <person name="Riley R."/>
            <person name="Clum A."/>
            <person name="Nolan M."/>
            <person name="Lipzen A."/>
            <person name="Salamov A."/>
            <person name="Henrissat B."/>
            <person name="Wiebenga A."/>
            <person name="De vries R.P."/>
            <person name="Grigoriev I.V."/>
            <person name="Mortensen U.H."/>
            <person name="Andersen M.R."/>
            <person name="Baker S.E."/>
        </authorList>
    </citation>
    <scope>NUCLEOTIDE SEQUENCE [LARGE SCALE GENOMIC DNA]</scope>
    <source>
        <strain evidence="2 3">CBS 313.89</strain>
    </source>
</reference>
<dbReference type="Proteomes" id="UP000249789">
    <property type="component" value="Unassembled WGS sequence"/>
</dbReference>
<proteinExistence type="predicted"/>
<accession>A0A8G1RI77</accession>
<sequence length="156" mass="17085">MAFESYKPSLCTLSSFNNGWSSRESVVSCLGSASPQAKPPGDSRPTRPSPLLFFFFSPFRLPLPFVSLGGCTVNQGLIPRFYPYWPVIKRTPGSRDLKAVWKLIAVHYSGGAPLGTVHPGARRPRKRPLSQRGPRSLQLSRGCPARGTIRSDSNLA</sequence>
<evidence type="ECO:0000256" key="1">
    <source>
        <dbReference type="SAM" id="MobiDB-lite"/>
    </source>
</evidence>
<evidence type="ECO:0000313" key="2">
    <source>
        <dbReference type="EMBL" id="RAK72593.1"/>
    </source>
</evidence>
<gene>
    <name evidence="2" type="ORF">BO72DRAFT_271109</name>
</gene>
<organism evidence="2 3">
    <name type="scientific">Aspergillus fijiensis CBS 313.89</name>
    <dbReference type="NCBI Taxonomy" id="1448319"/>
    <lineage>
        <taxon>Eukaryota</taxon>
        <taxon>Fungi</taxon>
        <taxon>Dikarya</taxon>
        <taxon>Ascomycota</taxon>
        <taxon>Pezizomycotina</taxon>
        <taxon>Eurotiomycetes</taxon>
        <taxon>Eurotiomycetidae</taxon>
        <taxon>Eurotiales</taxon>
        <taxon>Aspergillaceae</taxon>
        <taxon>Aspergillus</taxon>
    </lineage>
</organism>
<feature type="compositionally biased region" description="Basic residues" evidence="1">
    <location>
        <begin position="120"/>
        <end position="129"/>
    </location>
</feature>
<keyword evidence="3" id="KW-1185">Reference proteome</keyword>
<feature type="region of interest" description="Disordered" evidence="1">
    <location>
        <begin position="115"/>
        <end position="156"/>
    </location>
</feature>
<dbReference type="RefSeq" id="XP_040796605.1">
    <property type="nucleotide sequence ID" value="XM_040940201.1"/>
</dbReference>
<name>A0A8G1RI77_9EURO</name>
<dbReference type="VEuPathDB" id="FungiDB:BO72DRAFT_271109"/>